<dbReference type="PANTHER" id="PTHR22754:SF32">
    <property type="entry name" value="DISCO-INTERACTING PROTEIN 2"/>
    <property type="match status" value="1"/>
</dbReference>
<comment type="similarity">
    <text evidence="1">Belongs to the ATP-dependent AMP-binding enzyme family.</text>
</comment>
<gene>
    <name evidence="4" type="ORF">Afil01_28150</name>
</gene>
<dbReference type="InterPro" id="IPR045851">
    <property type="entry name" value="AMP-bd_C_sf"/>
</dbReference>
<name>A0A9W6W9H7_9ACTN</name>
<feature type="domain" description="AMP-binding enzyme C-terminal" evidence="3">
    <location>
        <begin position="435"/>
        <end position="529"/>
    </location>
</feature>
<dbReference type="InterPro" id="IPR042099">
    <property type="entry name" value="ANL_N_sf"/>
</dbReference>
<dbReference type="PANTHER" id="PTHR22754">
    <property type="entry name" value="DISCO-INTERACTING PROTEIN 2 DIP2 -RELATED"/>
    <property type="match status" value="1"/>
</dbReference>
<dbReference type="GO" id="GO:0005886">
    <property type="term" value="C:plasma membrane"/>
    <property type="evidence" value="ECO:0007669"/>
    <property type="project" value="TreeGrafter"/>
</dbReference>
<evidence type="ECO:0000313" key="5">
    <source>
        <dbReference type="Proteomes" id="UP001165079"/>
    </source>
</evidence>
<dbReference type="Gene3D" id="3.40.50.12780">
    <property type="entry name" value="N-terminal domain of ligase-like"/>
    <property type="match status" value="1"/>
</dbReference>
<dbReference type="EMBL" id="BSTX01000002">
    <property type="protein sequence ID" value="GLZ78008.1"/>
    <property type="molecule type" value="Genomic_DNA"/>
</dbReference>
<proteinExistence type="inferred from homology"/>
<dbReference type="GO" id="GO:0006633">
    <property type="term" value="P:fatty acid biosynthetic process"/>
    <property type="evidence" value="ECO:0007669"/>
    <property type="project" value="TreeGrafter"/>
</dbReference>
<keyword evidence="5" id="KW-1185">Reference proteome</keyword>
<reference evidence="4" key="1">
    <citation type="submission" date="2023-03" db="EMBL/GenBank/DDBJ databases">
        <title>Actinorhabdospora filicis NBRC 111898.</title>
        <authorList>
            <person name="Ichikawa N."/>
            <person name="Sato H."/>
            <person name="Tonouchi N."/>
        </authorList>
    </citation>
    <scope>NUCLEOTIDE SEQUENCE</scope>
    <source>
        <strain evidence="4">NBRC 111898</strain>
    </source>
</reference>
<evidence type="ECO:0008006" key="6">
    <source>
        <dbReference type="Google" id="ProtNLM"/>
    </source>
</evidence>
<dbReference type="SUPFAM" id="SSF56801">
    <property type="entry name" value="Acetyl-CoA synthetase-like"/>
    <property type="match status" value="1"/>
</dbReference>
<accession>A0A9W6W9H7</accession>
<dbReference type="PROSITE" id="PS00455">
    <property type="entry name" value="AMP_BINDING"/>
    <property type="match status" value="1"/>
</dbReference>
<dbReference type="InterPro" id="IPR000873">
    <property type="entry name" value="AMP-dep_synth/lig_dom"/>
</dbReference>
<evidence type="ECO:0000259" key="3">
    <source>
        <dbReference type="Pfam" id="PF23024"/>
    </source>
</evidence>
<protein>
    <recommendedName>
        <fullName evidence="6">Acyl-CoA synthetase (AMP-forming)/AMP-acid ligase II</fullName>
    </recommendedName>
</protein>
<dbReference type="Proteomes" id="UP001165079">
    <property type="component" value="Unassembled WGS sequence"/>
</dbReference>
<dbReference type="Pfam" id="PF23024">
    <property type="entry name" value="AMP-dom_DIP2-like"/>
    <property type="match status" value="1"/>
</dbReference>
<evidence type="ECO:0000313" key="4">
    <source>
        <dbReference type="EMBL" id="GLZ78008.1"/>
    </source>
</evidence>
<evidence type="ECO:0000256" key="1">
    <source>
        <dbReference type="ARBA" id="ARBA00006432"/>
    </source>
</evidence>
<evidence type="ECO:0000259" key="2">
    <source>
        <dbReference type="Pfam" id="PF00501"/>
    </source>
</evidence>
<dbReference type="InterPro" id="IPR025110">
    <property type="entry name" value="AMP-bd_C"/>
</dbReference>
<comment type="caution">
    <text evidence="4">The sequence shown here is derived from an EMBL/GenBank/DDBJ whole genome shotgun (WGS) entry which is preliminary data.</text>
</comment>
<feature type="domain" description="AMP-dependent synthetase/ligase" evidence="2">
    <location>
        <begin position="26"/>
        <end position="400"/>
    </location>
</feature>
<organism evidence="4 5">
    <name type="scientific">Actinorhabdospora filicis</name>
    <dbReference type="NCBI Taxonomy" id="1785913"/>
    <lineage>
        <taxon>Bacteria</taxon>
        <taxon>Bacillati</taxon>
        <taxon>Actinomycetota</taxon>
        <taxon>Actinomycetes</taxon>
        <taxon>Micromonosporales</taxon>
        <taxon>Micromonosporaceae</taxon>
        <taxon>Actinorhabdospora</taxon>
    </lineage>
</organism>
<dbReference type="Pfam" id="PF00501">
    <property type="entry name" value="AMP-binding"/>
    <property type="match status" value="1"/>
</dbReference>
<sequence>MTALDRPTLAEVPAALGPHATLAYPGTGDLLTPKELDAASARRAHALLAAGVRPGEVVGLLLPTGPDVLLGLFGVVRAGAAAAMLAPHSADPGVAAERLAPAVRRARMRHLIAHPDFAAVAHALLAHCPSLTVLEPGLETPGAGALPTVDAGDLAVVQFTSGSTGHPKGVMLSHAAILAGLRAIATTAAFSERDVMVNWAPHFHDLGLFGVLSVLLAGGGVHMLSPLAFMRRPAGTLRLLAETGGTIMTGPDFAYRKIAAALTPSTLDGLDLSRWRLAFNGAEPVRADTVDGFQKGLAPAGVASSVMYPVYGMAEATLAVTFPAPGTEPRVVHVDRARLADDHLAVAVAEGHADAKALVAVGRPVTGMNLRILDENGEECAPGRLGEIQIAGPAVTSGYLHDPAATAAAFDGPWLRTGDLGVELDGDLFIAGRRKEMIIVRGQNHFPQDVEDLVREAPGVHRGRCVAFADPATEHIVVVAELPAAADHAAVTSELRARVADRLGLAAVRVHAVKPGRLPTTTSGKWQRDLARTLLGE</sequence>
<dbReference type="Gene3D" id="3.30.300.30">
    <property type="match status" value="1"/>
</dbReference>
<dbReference type="GO" id="GO:0070566">
    <property type="term" value="F:adenylyltransferase activity"/>
    <property type="evidence" value="ECO:0007669"/>
    <property type="project" value="TreeGrafter"/>
</dbReference>
<dbReference type="AlphaFoldDB" id="A0A9W6W9H7"/>
<dbReference type="InterPro" id="IPR020845">
    <property type="entry name" value="AMP-binding_CS"/>
</dbReference>